<dbReference type="GO" id="GO:0006298">
    <property type="term" value="P:mismatch repair"/>
    <property type="evidence" value="ECO:0007669"/>
    <property type="project" value="InterPro"/>
</dbReference>
<keyword evidence="2" id="KW-0547">Nucleotide-binding</keyword>
<feature type="domain" description="DNA mismatch repair protein MutS connector" evidence="8">
    <location>
        <begin position="126"/>
        <end position="252"/>
    </location>
</feature>
<dbReference type="GO" id="GO:0005829">
    <property type="term" value="C:cytosol"/>
    <property type="evidence" value="ECO:0007669"/>
    <property type="project" value="TreeGrafter"/>
</dbReference>
<dbReference type="SUPFAM" id="SSF53150">
    <property type="entry name" value="DNA repair protein MutS, domain II"/>
    <property type="match status" value="1"/>
</dbReference>
<evidence type="ECO:0000256" key="6">
    <source>
        <dbReference type="ARBA" id="ARBA00023204"/>
    </source>
</evidence>
<keyword evidence="10" id="KW-1185">Reference proteome</keyword>
<evidence type="ECO:0000256" key="2">
    <source>
        <dbReference type="ARBA" id="ARBA00022741"/>
    </source>
</evidence>
<dbReference type="Gene3D" id="6.10.140.80">
    <property type="match status" value="1"/>
</dbReference>
<keyword evidence="5" id="KW-0238">DNA-binding</keyword>
<organism evidence="9 10">
    <name type="scientific">Sporolituus thermophilus DSM 23256</name>
    <dbReference type="NCBI Taxonomy" id="1123285"/>
    <lineage>
        <taxon>Bacteria</taxon>
        <taxon>Bacillati</taxon>
        <taxon>Bacillota</taxon>
        <taxon>Negativicutes</taxon>
        <taxon>Selenomonadales</taxon>
        <taxon>Sporomusaceae</taxon>
        <taxon>Sporolituus</taxon>
    </lineage>
</organism>
<evidence type="ECO:0000259" key="7">
    <source>
        <dbReference type="Pfam" id="PF01624"/>
    </source>
</evidence>
<dbReference type="FunFam" id="3.40.1170.10:FF:000001">
    <property type="entry name" value="DNA mismatch repair protein MutS"/>
    <property type="match status" value="1"/>
</dbReference>
<evidence type="ECO:0000256" key="5">
    <source>
        <dbReference type="ARBA" id="ARBA00023125"/>
    </source>
</evidence>
<name>A0A1G7KU95_9FIRM</name>
<evidence type="ECO:0000259" key="8">
    <source>
        <dbReference type="Pfam" id="PF05188"/>
    </source>
</evidence>
<dbReference type="Pfam" id="PF05188">
    <property type="entry name" value="MutS_II"/>
    <property type="match status" value="1"/>
</dbReference>
<reference evidence="10" key="1">
    <citation type="submission" date="2016-10" db="EMBL/GenBank/DDBJ databases">
        <authorList>
            <person name="Varghese N."/>
            <person name="Submissions S."/>
        </authorList>
    </citation>
    <scope>NUCLEOTIDE SEQUENCE [LARGE SCALE GENOMIC DNA]</scope>
    <source>
        <strain evidence="10">DSM 23256</strain>
    </source>
</reference>
<dbReference type="Pfam" id="PF01624">
    <property type="entry name" value="MutS_I"/>
    <property type="match status" value="1"/>
</dbReference>
<dbReference type="GO" id="GO:0005524">
    <property type="term" value="F:ATP binding"/>
    <property type="evidence" value="ECO:0007669"/>
    <property type="project" value="UniProtKB-KW"/>
</dbReference>
<dbReference type="Gene3D" id="3.30.420.110">
    <property type="entry name" value="MutS, connector domain"/>
    <property type="match status" value="1"/>
</dbReference>
<comment type="similarity">
    <text evidence="1">Belongs to the DNA mismatch repair MutS family.</text>
</comment>
<dbReference type="InterPro" id="IPR016151">
    <property type="entry name" value="DNA_mismatch_repair_MutS_N"/>
</dbReference>
<gene>
    <name evidence="9" type="ORF">SAMN05660235_01501</name>
</gene>
<dbReference type="InterPro" id="IPR036678">
    <property type="entry name" value="MutS_con_dom_sf"/>
</dbReference>
<dbReference type="PANTHER" id="PTHR11361">
    <property type="entry name" value="DNA MISMATCH REPAIR PROTEIN MUTS FAMILY MEMBER"/>
    <property type="match status" value="1"/>
</dbReference>
<dbReference type="RefSeq" id="WP_245690327.1">
    <property type="nucleotide sequence ID" value="NZ_FNBU01000009.1"/>
</dbReference>
<dbReference type="AlphaFoldDB" id="A0A1G7KU95"/>
<dbReference type="InterPro" id="IPR007860">
    <property type="entry name" value="DNA_mmatch_repair_MutS_con_dom"/>
</dbReference>
<dbReference type="Proteomes" id="UP000243333">
    <property type="component" value="Unassembled WGS sequence"/>
</dbReference>
<dbReference type="GO" id="GO:0140664">
    <property type="term" value="F:ATP-dependent DNA damage sensor activity"/>
    <property type="evidence" value="ECO:0007669"/>
    <property type="project" value="InterPro"/>
</dbReference>
<keyword evidence="4" id="KW-0067">ATP-binding</keyword>
<sequence length="306" mass="34667">MAETYTPMIEQYREIKRHHTDKILFFRLGDFYEMFFEDAEIASRELEITLTGRDGGSGKRIPMCGVPFHAADTYIARLINKGYKVAICEQVEDPKQAKGIVRREVIKIITPGTVLSDVLLPDKSNNYLVVIHEKDDLLILAGADISTGECYWADFAGPYRINTLCDHLYRLSPAEIVLTGRLTDKETLDTFLANRLHGCTITDLAIEDTETTQELLQRHFPDEELPHAGAAIAVGHLLYYLHQTLKTDLSHVNKLMRYNAAEFMTIDTAALRNLEITRNLRDGGRKDTLLSILDFTLNCNSKCNTL</sequence>
<evidence type="ECO:0000256" key="4">
    <source>
        <dbReference type="ARBA" id="ARBA00022840"/>
    </source>
</evidence>
<keyword evidence="3" id="KW-0227">DNA damage</keyword>
<evidence type="ECO:0000256" key="3">
    <source>
        <dbReference type="ARBA" id="ARBA00022763"/>
    </source>
</evidence>
<dbReference type="Gene3D" id="3.40.1170.10">
    <property type="entry name" value="DNA repair protein MutS, domain I"/>
    <property type="match status" value="1"/>
</dbReference>
<evidence type="ECO:0000313" key="10">
    <source>
        <dbReference type="Proteomes" id="UP000243333"/>
    </source>
</evidence>
<dbReference type="InterPro" id="IPR045076">
    <property type="entry name" value="MutS"/>
</dbReference>
<dbReference type="SUPFAM" id="SSF55271">
    <property type="entry name" value="DNA repair protein MutS, domain I"/>
    <property type="match status" value="1"/>
</dbReference>
<accession>A0A1G7KU95</accession>
<evidence type="ECO:0000256" key="1">
    <source>
        <dbReference type="ARBA" id="ARBA00006271"/>
    </source>
</evidence>
<dbReference type="GO" id="GO:0030983">
    <property type="term" value="F:mismatched DNA binding"/>
    <property type="evidence" value="ECO:0007669"/>
    <property type="project" value="InterPro"/>
</dbReference>
<dbReference type="STRING" id="1123285.SAMN05660235_01501"/>
<dbReference type="InterPro" id="IPR007695">
    <property type="entry name" value="DNA_mismatch_repair_MutS-lik_N"/>
</dbReference>
<proteinExistence type="inferred from homology"/>
<dbReference type="EMBL" id="FNBU01000009">
    <property type="protein sequence ID" value="SDF40818.1"/>
    <property type="molecule type" value="Genomic_DNA"/>
</dbReference>
<dbReference type="PANTHER" id="PTHR11361:SF34">
    <property type="entry name" value="DNA MISMATCH REPAIR PROTEIN MSH1, MITOCHONDRIAL"/>
    <property type="match status" value="1"/>
</dbReference>
<protein>
    <submittedName>
        <fullName evidence="9">MutS domain II</fullName>
    </submittedName>
</protein>
<feature type="domain" description="DNA mismatch repair protein MutS-like N-terminal" evidence="7">
    <location>
        <begin position="6"/>
        <end position="117"/>
    </location>
</feature>
<evidence type="ECO:0000313" key="9">
    <source>
        <dbReference type="EMBL" id="SDF40818.1"/>
    </source>
</evidence>
<keyword evidence="6" id="KW-0234">DNA repair</keyword>